<accession>K2H6D0</accession>
<dbReference type="SUPFAM" id="SSF52540">
    <property type="entry name" value="P-loop containing nucleoside triphosphate hydrolases"/>
    <property type="match status" value="1"/>
</dbReference>
<dbReference type="PANTHER" id="PTHR10704:SF44">
    <property type="entry name" value="LD35051P-RELATED"/>
    <property type="match status" value="1"/>
</dbReference>
<dbReference type="eggNOG" id="ENOG5032UVW">
    <property type="taxonomic scope" value="Bacteria"/>
</dbReference>
<dbReference type="InterPro" id="IPR027417">
    <property type="entry name" value="P-loop_NTPase"/>
</dbReference>
<name>K2H6D0_9RHOB</name>
<dbReference type="InterPro" id="IPR051135">
    <property type="entry name" value="Gal/GlcNAc/GalNAc_ST"/>
</dbReference>
<protein>
    <recommendedName>
        <fullName evidence="3">Sulfotransferase</fullName>
    </recommendedName>
</protein>
<dbReference type="Gene3D" id="3.40.50.300">
    <property type="entry name" value="P-loop containing nucleotide triphosphate hydrolases"/>
    <property type="match status" value="1"/>
</dbReference>
<evidence type="ECO:0008006" key="3">
    <source>
        <dbReference type="Google" id="ProtNLM"/>
    </source>
</evidence>
<sequence length="313" mass="35470">MNTSSALYSLGCRVSNGVVGGGRITGRPIFVTGNGRSGTTWLGETLARAPGLLYYREPCHPERNRMPPDRIDPIWSRYLPPDGRDPYFEQRLDAAFRGHAWHGSGLKPGTILRRTVTRPRILIKEVASFVSLEWVVARWDPEVLIILRHPAAYAASVQAMDQNRQEMTRFQRLRADPYLRAGPLADLHDHLAGIDDPLGAIAASWAIRTRTVMQARRQRHPDWRVIRYEDLAGNPVTEFRMLYDALGLEWSAGTERWIGERTRSDAPATATIRKSSDRIRSWKTAFSDRDIARLRAVLDPFDLPVYASDADWA</sequence>
<dbReference type="GO" id="GO:0006044">
    <property type="term" value="P:N-acetylglucosamine metabolic process"/>
    <property type="evidence" value="ECO:0007669"/>
    <property type="project" value="TreeGrafter"/>
</dbReference>
<comment type="caution">
    <text evidence="1">The sequence shown here is derived from an EMBL/GenBank/DDBJ whole genome shotgun (WGS) entry which is preliminary data.</text>
</comment>
<dbReference type="AlphaFoldDB" id="K2H6D0"/>
<organism evidence="1 2">
    <name type="scientific">Oceaniovalibus guishaninsula JLT2003</name>
    <dbReference type="NCBI Taxonomy" id="1231392"/>
    <lineage>
        <taxon>Bacteria</taxon>
        <taxon>Pseudomonadati</taxon>
        <taxon>Pseudomonadota</taxon>
        <taxon>Alphaproteobacteria</taxon>
        <taxon>Rhodobacterales</taxon>
        <taxon>Roseobacteraceae</taxon>
        <taxon>Oceaniovalibus</taxon>
    </lineage>
</organism>
<dbReference type="OrthoDB" id="1431348at2"/>
<reference evidence="1 2" key="1">
    <citation type="journal article" date="2012" name="J. Bacteriol.">
        <title>Draft Genome Sequence of Oceaniovalibus guishaninsula JLT2003T.</title>
        <authorList>
            <person name="Tang K."/>
            <person name="Liu K."/>
            <person name="Jiao N."/>
        </authorList>
    </citation>
    <scope>NUCLEOTIDE SEQUENCE [LARGE SCALE GENOMIC DNA]</scope>
    <source>
        <strain evidence="1 2">JLT2003</strain>
    </source>
</reference>
<dbReference type="Pfam" id="PF13469">
    <property type="entry name" value="Sulfotransfer_3"/>
    <property type="match status" value="1"/>
</dbReference>
<gene>
    <name evidence="1" type="ORF">OCGS_2724</name>
</gene>
<dbReference type="PANTHER" id="PTHR10704">
    <property type="entry name" value="CARBOHYDRATE SULFOTRANSFERASE"/>
    <property type="match status" value="1"/>
</dbReference>
<proteinExistence type="predicted"/>
<dbReference type="RefSeq" id="WP_007427876.1">
    <property type="nucleotide sequence ID" value="NZ_AMGO01000068.1"/>
</dbReference>
<keyword evidence="2" id="KW-1185">Reference proteome</keyword>
<dbReference type="GO" id="GO:0001517">
    <property type="term" value="F:N-acetylglucosamine 6-O-sulfotransferase activity"/>
    <property type="evidence" value="ECO:0007669"/>
    <property type="project" value="TreeGrafter"/>
</dbReference>
<dbReference type="EMBL" id="AMGO01000068">
    <property type="protein sequence ID" value="EKE43133.1"/>
    <property type="molecule type" value="Genomic_DNA"/>
</dbReference>
<evidence type="ECO:0000313" key="2">
    <source>
        <dbReference type="Proteomes" id="UP000006765"/>
    </source>
</evidence>
<dbReference type="Proteomes" id="UP000006765">
    <property type="component" value="Unassembled WGS sequence"/>
</dbReference>
<evidence type="ECO:0000313" key="1">
    <source>
        <dbReference type="EMBL" id="EKE43133.1"/>
    </source>
</evidence>
<dbReference type="GO" id="GO:0006790">
    <property type="term" value="P:sulfur compound metabolic process"/>
    <property type="evidence" value="ECO:0007669"/>
    <property type="project" value="TreeGrafter"/>
</dbReference>